<accession>A0ACC4DCJ9</accession>
<keyword evidence="2" id="KW-1185">Reference proteome</keyword>
<reference evidence="1" key="1">
    <citation type="submission" date="2024-12" db="EMBL/GenBank/DDBJ databases">
        <title>Comparative genomics and development of molecular markers within Purpureocillium lilacinum and among Purpureocillium species.</title>
        <authorList>
            <person name="Yeh Z.-Y."/>
            <person name="Ni N.-T."/>
            <person name="Lo P.-H."/>
            <person name="Mushyakhwo K."/>
            <person name="Lin C.-F."/>
            <person name="Nai Y.-S."/>
        </authorList>
    </citation>
    <scope>NUCLEOTIDE SEQUENCE</scope>
    <source>
        <strain evidence="1">NCHU-NPUST-175</strain>
    </source>
</reference>
<organism evidence="1 2">
    <name type="scientific">Purpureocillium lilacinum</name>
    <name type="common">Paecilomyces lilacinus</name>
    <dbReference type="NCBI Taxonomy" id="33203"/>
    <lineage>
        <taxon>Eukaryota</taxon>
        <taxon>Fungi</taxon>
        <taxon>Dikarya</taxon>
        <taxon>Ascomycota</taxon>
        <taxon>Pezizomycotina</taxon>
        <taxon>Sordariomycetes</taxon>
        <taxon>Hypocreomycetidae</taxon>
        <taxon>Hypocreales</taxon>
        <taxon>Ophiocordycipitaceae</taxon>
        <taxon>Purpureocillium</taxon>
    </lineage>
</organism>
<comment type="caution">
    <text evidence="1">The sequence shown here is derived from an EMBL/GenBank/DDBJ whole genome shotgun (WGS) entry which is preliminary data.</text>
</comment>
<evidence type="ECO:0000313" key="2">
    <source>
        <dbReference type="Proteomes" id="UP001638806"/>
    </source>
</evidence>
<dbReference type="EMBL" id="JBGNUJ010000012">
    <property type="protein sequence ID" value="KAL3953030.1"/>
    <property type="molecule type" value="Genomic_DNA"/>
</dbReference>
<sequence length="148" mass="16274">MVLLGVVGALPSGARRCVAFFCQCRCSAATAKTISRDSTALVSAINNIRSWPSSVPPVPDAPFDLQSTRPDKLSRDEALPASDSISKMAIKPITGILRRRLVLDLSIGLGTGFAMANWFWYGYHVPRTNLRDAFYNKLEEQRASKQTE</sequence>
<gene>
    <name evidence="1" type="ORF">ACCO45_012973</name>
</gene>
<name>A0ACC4DCJ9_PURLI</name>
<dbReference type="Proteomes" id="UP001638806">
    <property type="component" value="Unassembled WGS sequence"/>
</dbReference>
<proteinExistence type="predicted"/>
<protein>
    <submittedName>
        <fullName evidence="1">Uncharacterized protein</fullName>
    </submittedName>
</protein>
<evidence type="ECO:0000313" key="1">
    <source>
        <dbReference type="EMBL" id="KAL3953030.1"/>
    </source>
</evidence>